<dbReference type="VEuPathDB" id="TriTrypDB:ECC02_001601"/>
<dbReference type="EMBL" id="PRFC01000024">
    <property type="protein sequence ID" value="PWV16221.1"/>
    <property type="molecule type" value="Genomic_DNA"/>
</dbReference>
<evidence type="ECO:0000256" key="3">
    <source>
        <dbReference type="ARBA" id="ARBA00022737"/>
    </source>
</evidence>
<dbReference type="GO" id="GO:0005634">
    <property type="term" value="C:nucleus"/>
    <property type="evidence" value="ECO:0007669"/>
    <property type="project" value="UniProtKB-SubCell"/>
</dbReference>
<dbReference type="InterPro" id="IPR013083">
    <property type="entry name" value="Znf_RING/FYVE/PHD"/>
</dbReference>
<accession>A0A2V2X645</accession>
<evidence type="ECO:0000313" key="13">
    <source>
        <dbReference type="Proteomes" id="UP000246078"/>
    </source>
</evidence>
<dbReference type="VEuPathDB" id="TriTrypDB:TcYC6_0047840"/>
<dbReference type="InterPro" id="IPR031099">
    <property type="entry name" value="BRCA1-associated"/>
</dbReference>
<keyword evidence="3" id="KW-0677">Repeat</keyword>
<gene>
    <name evidence="12" type="ORF">C3747_24g368</name>
</gene>
<keyword evidence="7" id="KW-0234">DNA repair</keyword>
<dbReference type="SUPFAM" id="SSF57850">
    <property type="entry name" value="RING/U-box"/>
    <property type="match status" value="1"/>
</dbReference>
<protein>
    <recommendedName>
        <fullName evidence="11">RING-type domain-containing protein</fullName>
    </recommendedName>
</protein>
<dbReference type="Proteomes" id="UP000246078">
    <property type="component" value="Unassembled WGS sequence"/>
</dbReference>
<dbReference type="InterPro" id="IPR017907">
    <property type="entry name" value="Znf_RING_CS"/>
</dbReference>
<dbReference type="InterPro" id="IPR001841">
    <property type="entry name" value="Znf_RING"/>
</dbReference>
<evidence type="ECO:0000256" key="1">
    <source>
        <dbReference type="ARBA" id="ARBA00004123"/>
    </source>
</evidence>
<comment type="caution">
    <text evidence="12">The sequence shown here is derived from an EMBL/GenBank/DDBJ whole genome shotgun (WGS) entry which is preliminary data.</text>
</comment>
<evidence type="ECO:0000256" key="2">
    <source>
        <dbReference type="ARBA" id="ARBA00022723"/>
    </source>
</evidence>
<dbReference type="PANTHER" id="PTHR13763:SF0">
    <property type="entry name" value="BREAST CANCER TYPE 1 SUSCEPTIBILITY PROTEIN"/>
    <property type="match status" value="1"/>
</dbReference>
<dbReference type="VEuPathDB" id="TriTrypDB:C3747_24g368"/>
<dbReference type="VEuPathDB" id="TriTrypDB:TcBrA4_0135540"/>
<feature type="region of interest" description="Disordered" evidence="10">
    <location>
        <begin position="404"/>
        <end position="426"/>
    </location>
</feature>
<dbReference type="GO" id="GO:0045944">
    <property type="term" value="P:positive regulation of transcription by RNA polymerase II"/>
    <property type="evidence" value="ECO:0007669"/>
    <property type="project" value="TreeGrafter"/>
</dbReference>
<dbReference type="PANTHER" id="PTHR13763">
    <property type="entry name" value="BREAST CANCER TYPE 1 SUSCEPTIBILITY PROTEIN BRCA1"/>
    <property type="match status" value="1"/>
</dbReference>
<evidence type="ECO:0000256" key="5">
    <source>
        <dbReference type="ARBA" id="ARBA00022771"/>
    </source>
</evidence>
<dbReference type="GO" id="GO:0004842">
    <property type="term" value="F:ubiquitin-protein transferase activity"/>
    <property type="evidence" value="ECO:0007669"/>
    <property type="project" value="TreeGrafter"/>
</dbReference>
<dbReference type="VEuPathDB" id="TriTrypDB:BCY84_22060"/>
<dbReference type="GO" id="GO:0008270">
    <property type="term" value="F:zinc ion binding"/>
    <property type="evidence" value="ECO:0007669"/>
    <property type="project" value="UniProtKB-KW"/>
</dbReference>
<evidence type="ECO:0000256" key="10">
    <source>
        <dbReference type="SAM" id="MobiDB-lite"/>
    </source>
</evidence>
<keyword evidence="4" id="KW-0227">DNA damage</keyword>
<dbReference type="VEuPathDB" id="TriTrypDB:TcCLB.507979.10"/>
<dbReference type="OMA" id="YCANCAD"/>
<keyword evidence="5 9" id="KW-0863">Zinc-finger</keyword>
<evidence type="ECO:0000256" key="7">
    <source>
        <dbReference type="ARBA" id="ARBA00023204"/>
    </source>
</evidence>
<dbReference type="VEuPathDB" id="TriTrypDB:C4B63_61g126"/>
<dbReference type="Gene3D" id="3.30.40.10">
    <property type="entry name" value="Zinc/RING finger domain, C3HC4 (zinc finger)"/>
    <property type="match status" value="1"/>
</dbReference>
<evidence type="ECO:0000313" key="12">
    <source>
        <dbReference type="EMBL" id="PWV16221.1"/>
    </source>
</evidence>
<organism evidence="12 13">
    <name type="scientific">Trypanosoma cruzi</name>
    <dbReference type="NCBI Taxonomy" id="5693"/>
    <lineage>
        <taxon>Eukaryota</taxon>
        <taxon>Discoba</taxon>
        <taxon>Euglenozoa</taxon>
        <taxon>Kinetoplastea</taxon>
        <taxon>Metakinetoplastina</taxon>
        <taxon>Trypanosomatida</taxon>
        <taxon>Trypanosomatidae</taxon>
        <taxon>Trypanosoma</taxon>
        <taxon>Schizotrypanum</taxon>
    </lineage>
</organism>
<feature type="domain" description="RING-type" evidence="11">
    <location>
        <begin position="16"/>
        <end position="54"/>
    </location>
</feature>
<keyword evidence="2" id="KW-0479">Metal-binding</keyword>
<evidence type="ECO:0000256" key="4">
    <source>
        <dbReference type="ARBA" id="ARBA00022763"/>
    </source>
</evidence>
<sequence>MAVRALLQVAEKCLVCRVCYTLLRSPVVFSCGHVFCKACAERSIEERPRCPLCNHAVMSRRAITSLPTVASLMGLVQDVAKSLRLQQTAHVAAVRAGNIAPPRLTEKIVGIQMADEKCFPTAAVRDSLASTPTVDDDADEKTVRVPTIHRDVTMPETQFLRTSPPPVPVLTDDFVACEDAETQRISLRSPIASSFSCSLQNHYYQCVAVRRCIGELSVGAYERVGCCVLCGLDIKNRTRVRQYLQRILNSDPTCDHMRLRRLNEVTLSDFLGSMWDLHLPSQIVKRAASGMCRKHGRSGTFLSSSTLLVHQACLEWCVLHERVRDAVALKVAVMDTQMQQLEGSLRASTCFFCSNRGKCLILCERCQRKSYHYPCALLTGAGVCNILSETMSLICATCLQEQEEQGEGETEEEEEEEEEEELLVLF</sequence>
<proteinExistence type="predicted"/>
<dbReference type="OrthoDB" id="273771at2759"/>
<name>A0A2V2X645_TRYCR</name>
<comment type="subcellular location">
    <subcellularLocation>
        <location evidence="1">Nucleus</location>
    </subcellularLocation>
</comment>
<dbReference type="VEuPathDB" id="TriTrypDB:TcCL_ESM07080"/>
<dbReference type="VEuPathDB" id="TriTrypDB:TcCLB.511323.30"/>
<dbReference type="VEuPathDB" id="TriTrypDB:TCDM_08207"/>
<dbReference type="Pfam" id="PF13923">
    <property type="entry name" value="zf-C3HC4_2"/>
    <property type="match status" value="1"/>
</dbReference>
<evidence type="ECO:0000256" key="6">
    <source>
        <dbReference type="ARBA" id="ARBA00022833"/>
    </source>
</evidence>
<dbReference type="AlphaFoldDB" id="A0A2V2X645"/>
<dbReference type="PROSITE" id="PS50089">
    <property type="entry name" value="ZF_RING_2"/>
    <property type="match status" value="1"/>
</dbReference>
<dbReference type="VEuPathDB" id="TriTrypDB:TcG_05566"/>
<keyword evidence="6" id="KW-0862">Zinc</keyword>
<keyword evidence="8" id="KW-0539">Nucleus</keyword>
<evidence type="ECO:0000256" key="8">
    <source>
        <dbReference type="ARBA" id="ARBA00023242"/>
    </source>
</evidence>
<dbReference type="GO" id="GO:0000724">
    <property type="term" value="P:double-strand break repair via homologous recombination"/>
    <property type="evidence" value="ECO:0007669"/>
    <property type="project" value="TreeGrafter"/>
</dbReference>
<reference evidence="12 13" key="1">
    <citation type="journal article" date="2018" name="Microb. Genom.">
        <title>Expanding an expanded genome: long-read sequencing of Trypanosoma cruzi.</title>
        <authorList>
            <person name="Berna L."/>
            <person name="Rodriguez M."/>
            <person name="Chiribao M.L."/>
            <person name="Parodi-Talice A."/>
            <person name="Pita S."/>
            <person name="Rijo G."/>
            <person name="Alvarez-Valin F."/>
            <person name="Robello C."/>
        </authorList>
    </citation>
    <scope>NUCLEOTIDE SEQUENCE [LARGE SCALE GENOMIC DNA]</scope>
    <source>
        <strain evidence="12 13">TCC</strain>
    </source>
</reference>
<evidence type="ECO:0000259" key="11">
    <source>
        <dbReference type="PROSITE" id="PS50089"/>
    </source>
</evidence>
<dbReference type="PROSITE" id="PS00518">
    <property type="entry name" value="ZF_RING_1"/>
    <property type="match status" value="1"/>
</dbReference>
<dbReference type="SMART" id="SM00184">
    <property type="entry name" value="RING"/>
    <property type="match status" value="1"/>
</dbReference>
<dbReference type="VEuPathDB" id="TriTrypDB:Tc_MARK_7748"/>
<evidence type="ECO:0000256" key="9">
    <source>
        <dbReference type="PROSITE-ProRule" id="PRU00175"/>
    </source>
</evidence>
<dbReference type="VEuPathDB" id="TriTrypDB:TCSYLVIO_009107"/>